<dbReference type="Pfam" id="PF06737">
    <property type="entry name" value="Transglycosylas"/>
    <property type="match status" value="1"/>
</dbReference>
<evidence type="ECO:0000313" key="7">
    <source>
        <dbReference type="Proteomes" id="UP001058860"/>
    </source>
</evidence>
<dbReference type="Gene3D" id="1.10.101.10">
    <property type="entry name" value="PGBD-like superfamily/PGBD"/>
    <property type="match status" value="1"/>
</dbReference>
<dbReference type="CDD" id="cd13925">
    <property type="entry name" value="RPF"/>
    <property type="match status" value="1"/>
</dbReference>
<feature type="domain" description="Resuscitation-promoting factor core lysozyme-like" evidence="5">
    <location>
        <begin position="149"/>
        <end position="220"/>
    </location>
</feature>
<proteinExistence type="inferred from homology"/>
<name>A0ABY5PNA9_9ACTN</name>
<dbReference type="SUPFAM" id="SSF53955">
    <property type="entry name" value="Lysozyme-like"/>
    <property type="match status" value="1"/>
</dbReference>
<dbReference type="Pfam" id="PF01471">
    <property type="entry name" value="PG_binding_1"/>
    <property type="match status" value="1"/>
</dbReference>
<dbReference type="EMBL" id="CP088295">
    <property type="protein sequence ID" value="UUY06141.1"/>
    <property type="molecule type" value="Genomic_DNA"/>
</dbReference>
<keyword evidence="7" id="KW-1185">Reference proteome</keyword>
<dbReference type="InterPro" id="IPR036365">
    <property type="entry name" value="PGBD-like_sf"/>
</dbReference>
<evidence type="ECO:0000256" key="3">
    <source>
        <dbReference type="SAM" id="MobiDB-lite"/>
    </source>
</evidence>
<evidence type="ECO:0000259" key="4">
    <source>
        <dbReference type="Pfam" id="PF01471"/>
    </source>
</evidence>
<dbReference type="InterPro" id="IPR010618">
    <property type="entry name" value="RPF"/>
</dbReference>
<evidence type="ECO:0000313" key="6">
    <source>
        <dbReference type="EMBL" id="UUY06141.1"/>
    </source>
</evidence>
<dbReference type="SUPFAM" id="SSF47090">
    <property type="entry name" value="PGBD-like"/>
    <property type="match status" value="1"/>
</dbReference>
<evidence type="ECO:0000256" key="1">
    <source>
        <dbReference type="ARBA" id="ARBA00010830"/>
    </source>
</evidence>
<gene>
    <name evidence="6" type="ORF">LRS13_11715</name>
</gene>
<feature type="domain" description="Peptidoglycan binding-like" evidence="4">
    <location>
        <begin position="79"/>
        <end position="115"/>
    </location>
</feature>
<dbReference type="InterPro" id="IPR023346">
    <property type="entry name" value="Lysozyme-like_dom_sf"/>
</dbReference>
<accession>A0ABY5PNA9</accession>
<dbReference type="InterPro" id="IPR002477">
    <property type="entry name" value="Peptidoglycan-bd-like"/>
</dbReference>
<evidence type="ECO:0000256" key="2">
    <source>
        <dbReference type="ARBA" id="ARBA00022801"/>
    </source>
</evidence>
<dbReference type="Proteomes" id="UP001058860">
    <property type="component" value="Chromosome"/>
</dbReference>
<feature type="region of interest" description="Disordered" evidence="3">
    <location>
        <begin position="121"/>
        <end position="145"/>
    </location>
</feature>
<sequence length="222" mass="23079">MPKIEEVLSVRLHGDTQVPSRRASRAGRAVAAVVCGVLAFGGGPAFAASEERAPEASAASDGRLSEATIAAAQEKLGVAADGVLGPVTRAAIRDYQRAQDLKVTGRLDKKTLSALGLRARAASSNGGGGAAAGETPKRETSSGVPAELRATLERIAECESGGDPRAVSANGLYRGKYQFHRDTWRGVGGKGDPAKASEREQDRRAAILYQRTGPSSWPVCGR</sequence>
<evidence type="ECO:0000259" key="5">
    <source>
        <dbReference type="Pfam" id="PF06737"/>
    </source>
</evidence>
<dbReference type="RefSeq" id="WP_353866571.1">
    <property type="nucleotide sequence ID" value="NZ_CP088295.1"/>
</dbReference>
<organism evidence="6 7">
    <name type="scientific">Svornostia abyssi</name>
    <dbReference type="NCBI Taxonomy" id="2898438"/>
    <lineage>
        <taxon>Bacteria</taxon>
        <taxon>Bacillati</taxon>
        <taxon>Actinomycetota</taxon>
        <taxon>Thermoleophilia</taxon>
        <taxon>Solirubrobacterales</taxon>
        <taxon>Baekduiaceae</taxon>
        <taxon>Svornostia</taxon>
    </lineage>
</organism>
<comment type="similarity">
    <text evidence="1">Belongs to the transglycosylase family. Rpf subfamily.</text>
</comment>
<protein>
    <submittedName>
        <fullName evidence="6">Transglycosylase family protein</fullName>
    </submittedName>
</protein>
<keyword evidence="2" id="KW-0378">Hydrolase</keyword>
<reference evidence="7" key="1">
    <citation type="submission" date="2021-11" db="EMBL/GenBank/DDBJ databases">
        <title>Cultivation dependent microbiological survey of springs from the worlds oldest radium mine currently devoted to the extraction of radon-saturated water.</title>
        <authorList>
            <person name="Kapinusova G."/>
            <person name="Smrhova T."/>
            <person name="Strejcek M."/>
            <person name="Suman J."/>
            <person name="Jani K."/>
            <person name="Pajer P."/>
            <person name="Uhlik O."/>
        </authorList>
    </citation>
    <scope>NUCLEOTIDE SEQUENCE [LARGE SCALE GENOMIC DNA]</scope>
    <source>
        <strain evidence="7">J379</strain>
    </source>
</reference>
<dbReference type="Gene3D" id="1.10.530.10">
    <property type="match status" value="1"/>
</dbReference>
<dbReference type="InterPro" id="IPR036366">
    <property type="entry name" value="PGBDSf"/>
</dbReference>